<dbReference type="Gene3D" id="3.40.220.10">
    <property type="entry name" value="Leucine Aminopeptidase, subunit E, domain 1"/>
    <property type="match status" value="1"/>
</dbReference>
<name>A0A6M8SRB8_9NEIS</name>
<dbReference type="GO" id="GO:0070006">
    <property type="term" value="F:metalloaminopeptidase activity"/>
    <property type="evidence" value="ECO:0007669"/>
    <property type="project" value="InterPro"/>
</dbReference>
<evidence type="ECO:0000256" key="7">
    <source>
        <dbReference type="ARBA" id="ARBA00022801"/>
    </source>
</evidence>
<dbReference type="SUPFAM" id="SSF53187">
    <property type="entry name" value="Zn-dependent exopeptidases"/>
    <property type="match status" value="1"/>
</dbReference>
<evidence type="ECO:0000313" key="12">
    <source>
        <dbReference type="Proteomes" id="UP000504844"/>
    </source>
</evidence>
<dbReference type="InterPro" id="IPR000819">
    <property type="entry name" value="Peptidase_M17_C"/>
</dbReference>
<dbReference type="FunFam" id="3.40.630.10:FF:000004">
    <property type="entry name" value="Probable cytosol aminopeptidase"/>
    <property type="match status" value="1"/>
</dbReference>
<proteinExistence type="inferred from homology"/>
<dbReference type="GO" id="GO:0030145">
    <property type="term" value="F:manganese ion binding"/>
    <property type="evidence" value="ECO:0007669"/>
    <property type="project" value="UniProtKB-UniRule"/>
</dbReference>
<dbReference type="GO" id="GO:0005737">
    <property type="term" value="C:cytoplasm"/>
    <property type="evidence" value="ECO:0007669"/>
    <property type="project" value="UniProtKB-SubCell"/>
</dbReference>
<dbReference type="NCBIfam" id="NF002074">
    <property type="entry name" value="PRK00913.1-4"/>
    <property type="match status" value="1"/>
</dbReference>
<reference evidence="11 12" key="1">
    <citation type="submission" date="2020-05" db="EMBL/GenBank/DDBJ databases">
        <title>Complete genome sequence of Deefgea sp. D17.</title>
        <authorList>
            <person name="Bae J.-W."/>
            <person name="Han J.E."/>
        </authorList>
    </citation>
    <scope>NUCLEOTIDE SEQUENCE [LARGE SCALE GENOMIC DNA]</scope>
    <source>
        <strain evidence="11 12">D17</strain>
    </source>
</reference>
<dbReference type="PRINTS" id="PR00481">
    <property type="entry name" value="LAMNOPPTDASE"/>
</dbReference>
<keyword evidence="5 9" id="KW-0645">Protease</keyword>
<dbReference type="PROSITE" id="PS00631">
    <property type="entry name" value="CYTOSOL_AP"/>
    <property type="match status" value="1"/>
</dbReference>
<dbReference type="NCBIfam" id="NF002077">
    <property type="entry name" value="PRK00913.2-4"/>
    <property type="match status" value="1"/>
</dbReference>
<comment type="function">
    <text evidence="9">Presumably involved in the processing and regular turnover of intracellular proteins. Catalyzes the removal of unsubstituted N-terminal amino acids from various peptides.</text>
</comment>
<dbReference type="SUPFAM" id="SSF52949">
    <property type="entry name" value="Macro domain-like"/>
    <property type="match status" value="1"/>
</dbReference>
<protein>
    <recommendedName>
        <fullName evidence="9">Probable cytosol aminopeptidase</fullName>
        <ecNumber evidence="9">3.4.11.1</ecNumber>
    </recommendedName>
    <alternativeName>
        <fullName evidence="9">Leucine aminopeptidase</fullName>
        <shortName evidence="9">LAP</shortName>
        <ecNumber evidence="9">3.4.11.10</ecNumber>
    </alternativeName>
    <alternativeName>
        <fullName evidence="9">Leucyl aminopeptidase</fullName>
    </alternativeName>
</protein>
<dbReference type="EC" id="3.4.11.1" evidence="9"/>
<evidence type="ECO:0000256" key="6">
    <source>
        <dbReference type="ARBA" id="ARBA00022723"/>
    </source>
</evidence>
<dbReference type="PANTHER" id="PTHR11963">
    <property type="entry name" value="LEUCINE AMINOPEPTIDASE-RELATED"/>
    <property type="match status" value="1"/>
</dbReference>
<evidence type="ECO:0000256" key="1">
    <source>
        <dbReference type="ARBA" id="ARBA00000135"/>
    </source>
</evidence>
<evidence type="ECO:0000256" key="8">
    <source>
        <dbReference type="ARBA" id="ARBA00023211"/>
    </source>
</evidence>
<comment type="similarity">
    <text evidence="3 9">Belongs to the peptidase M17 family.</text>
</comment>
<dbReference type="EC" id="3.4.11.10" evidence="9"/>
<feature type="binding site" evidence="9">
    <location>
        <position position="357"/>
    </location>
    <ligand>
        <name>Mn(2+)</name>
        <dbReference type="ChEBI" id="CHEBI:29035"/>
        <label>2</label>
    </ligand>
</feature>
<evidence type="ECO:0000259" key="10">
    <source>
        <dbReference type="PROSITE" id="PS00631"/>
    </source>
</evidence>
<keyword evidence="9" id="KW-0963">Cytoplasm</keyword>
<evidence type="ECO:0000256" key="5">
    <source>
        <dbReference type="ARBA" id="ARBA00022670"/>
    </source>
</evidence>
<comment type="catalytic activity">
    <reaction evidence="2 9">
        <text>Release of an N-terminal amino acid, preferentially leucine, but not glutamic or aspartic acids.</text>
        <dbReference type="EC" id="3.4.11.10"/>
    </reaction>
</comment>
<feature type="binding site" evidence="9">
    <location>
        <position position="355"/>
    </location>
    <ligand>
        <name>Mn(2+)</name>
        <dbReference type="ChEBI" id="CHEBI:29035"/>
        <label>1</label>
    </ligand>
</feature>
<dbReference type="GO" id="GO:0006508">
    <property type="term" value="P:proteolysis"/>
    <property type="evidence" value="ECO:0007669"/>
    <property type="project" value="UniProtKB-KW"/>
</dbReference>
<feature type="binding site" evidence="9">
    <location>
        <position position="357"/>
    </location>
    <ligand>
        <name>Mn(2+)</name>
        <dbReference type="ChEBI" id="CHEBI:29035"/>
        <label>1</label>
    </ligand>
</feature>
<evidence type="ECO:0000256" key="3">
    <source>
        <dbReference type="ARBA" id="ARBA00009528"/>
    </source>
</evidence>
<feature type="binding site" evidence="9">
    <location>
        <position position="273"/>
    </location>
    <ligand>
        <name>Mn(2+)</name>
        <dbReference type="ChEBI" id="CHEBI:29035"/>
        <label>2</label>
    </ligand>
</feature>
<feature type="binding site" evidence="9">
    <location>
        <position position="278"/>
    </location>
    <ligand>
        <name>Mn(2+)</name>
        <dbReference type="ChEBI" id="CHEBI:29035"/>
        <label>1</label>
    </ligand>
</feature>
<keyword evidence="4 9" id="KW-0031">Aminopeptidase</keyword>
<comment type="subcellular location">
    <subcellularLocation>
        <location evidence="9">Cytoplasm</location>
    </subcellularLocation>
</comment>
<gene>
    <name evidence="9" type="primary">pepA</name>
    <name evidence="11" type="ORF">HQN60_08130</name>
</gene>
<dbReference type="KEGG" id="dee:HQN60_08130"/>
<dbReference type="InterPro" id="IPR043472">
    <property type="entry name" value="Macro_dom-like"/>
</dbReference>
<comment type="catalytic activity">
    <reaction evidence="1 9">
        <text>Release of an N-terminal amino acid, Xaa-|-Yaa-, in which Xaa is preferably Leu, but may be other amino acids including Pro although not Arg or Lys, and Yaa may be Pro. Amino acid amides and methyl esters are also readily hydrolyzed, but rates on arylamides are exceedingly low.</text>
        <dbReference type="EC" id="3.4.11.1"/>
    </reaction>
</comment>
<dbReference type="Gene3D" id="3.40.630.10">
    <property type="entry name" value="Zn peptidases"/>
    <property type="match status" value="1"/>
</dbReference>
<feature type="active site" evidence="9">
    <location>
        <position position="285"/>
    </location>
</feature>
<dbReference type="EMBL" id="CP054143">
    <property type="protein sequence ID" value="QKJ66674.1"/>
    <property type="molecule type" value="Genomic_DNA"/>
</dbReference>
<dbReference type="NCBIfam" id="NF002073">
    <property type="entry name" value="PRK00913.1-2"/>
    <property type="match status" value="1"/>
</dbReference>
<evidence type="ECO:0000256" key="2">
    <source>
        <dbReference type="ARBA" id="ARBA00000967"/>
    </source>
</evidence>
<feature type="active site" evidence="9">
    <location>
        <position position="359"/>
    </location>
</feature>
<keyword evidence="12" id="KW-1185">Reference proteome</keyword>
<keyword evidence="6 9" id="KW-0479">Metal-binding</keyword>
<dbReference type="CDD" id="cd00433">
    <property type="entry name" value="Peptidase_M17"/>
    <property type="match status" value="1"/>
</dbReference>
<feature type="domain" description="Cytosol aminopeptidase" evidence="10">
    <location>
        <begin position="353"/>
        <end position="360"/>
    </location>
</feature>
<dbReference type="Proteomes" id="UP000504844">
    <property type="component" value="Chromosome"/>
</dbReference>
<dbReference type="Pfam" id="PF00883">
    <property type="entry name" value="Peptidase_M17"/>
    <property type="match status" value="1"/>
</dbReference>
<comment type="cofactor">
    <cofactor evidence="9">
        <name>Mn(2+)</name>
        <dbReference type="ChEBI" id="CHEBI:29035"/>
    </cofactor>
    <text evidence="9">Binds 2 manganese ions per subunit.</text>
</comment>
<evidence type="ECO:0000313" key="11">
    <source>
        <dbReference type="EMBL" id="QKJ66674.1"/>
    </source>
</evidence>
<evidence type="ECO:0000256" key="9">
    <source>
        <dbReference type="HAMAP-Rule" id="MF_00181"/>
    </source>
</evidence>
<organism evidence="11 12">
    <name type="scientific">Deefgea piscis</name>
    <dbReference type="NCBI Taxonomy" id="2739061"/>
    <lineage>
        <taxon>Bacteria</taxon>
        <taxon>Pseudomonadati</taxon>
        <taxon>Pseudomonadota</taxon>
        <taxon>Betaproteobacteria</taxon>
        <taxon>Neisseriales</taxon>
        <taxon>Chitinibacteraceae</taxon>
        <taxon>Deefgea</taxon>
    </lineage>
</organism>
<dbReference type="AlphaFoldDB" id="A0A6M8SRB8"/>
<keyword evidence="7 9" id="KW-0378">Hydrolase</keyword>
<feature type="binding site" evidence="9">
    <location>
        <position position="278"/>
    </location>
    <ligand>
        <name>Mn(2+)</name>
        <dbReference type="ChEBI" id="CHEBI:29035"/>
        <label>2</label>
    </ligand>
</feature>
<dbReference type="InterPro" id="IPR023042">
    <property type="entry name" value="Peptidase_M17_leu_NH2_pept"/>
</dbReference>
<dbReference type="InterPro" id="IPR011356">
    <property type="entry name" value="Leucine_aapep/pepB"/>
</dbReference>
<sequence>MSISARPNKESPVEFTIVSPAPEHADCVVLPVLGEKLPSFAKELDISCGHLFTTAIQDGELAAKVGSTVSLGLPVSLGYKRVLLVQLGKEPNIKAIRDASRAIAKALLASKNKTVCLALSLAQFKKQDNEILAQELVQALMLEAYRFEQFKSEPAPAATLEIVSLVAPKKTDIEPIEAGLVYGLGIGHGMNLTRDLGNLPPNVCTPSYLAATAQHLAHTYDFSCHVLEQPELEALKMGSFLSVAKGSSVPPQFIVMEYRNADKKIAPTVLVGKGITFDSGGISLKPGEGMDEMKYDMCGAATVLGVFRAVAELDLKINLVGVIPACENMPNGNAVKPGDIVTSMSGQTIEILNTDAEGRLILCDALTYVERFEPAAVIDIATLTGACIIALGHTTTGLYANNEQLAADLLSASRQSDDKAWQMPLFDEYQEQLKSNFADMANIGGRPAGSITAAAFLSRFTKKYHWAHLDIAGTAWKSGAAKGATGRPVPLLVEYLRAQQS</sequence>
<dbReference type="Pfam" id="PF02789">
    <property type="entry name" value="Peptidase_M17_N"/>
    <property type="match status" value="1"/>
</dbReference>
<feature type="binding site" evidence="9">
    <location>
        <position position="296"/>
    </location>
    <ligand>
        <name>Mn(2+)</name>
        <dbReference type="ChEBI" id="CHEBI:29035"/>
        <label>2</label>
    </ligand>
</feature>
<dbReference type="PANTHER" id="PTHR11963:SF23">
    <property type="entry name" value="CYTOSOL AMINOPEPTIDASE"/>
    <property type="match status" value="1"/>
</dbReference>
<evidence type="ECO:0000256" key="4">
    <source>
        <dbReference type="ARBA" id="ARBA00022438"/>
    </source>
</evidence>
<accession>A0A6M8SRB8</accession>
<dbReference type="HAMAP" id="MF_00181">
    <property type="entry name" value="Cytosol_peptidase_M17"/>
    <property type="match status" value="1"/>
</dbReference>
<keyword evidence="8 9" id="KW-0464">Manganese</keyword>
<dbReference type="InterPro" id="IPR008283">
    <property type="entry name" value="Peptidase_M17_N"/>
</dbReference>